<evidence type="ECO:0000313" key="4">
    <source>
        <dbReference type="EMBL" id="PWW10957.1"/>
    </source>
</evidence>
<dbReference type="InterPro" id="IPR018712">
    <property type="entry name" value="Tle1-like_cat"/>
</dbReference>
<organism evidence="4 5">
    <name type="scientific">Mangrovibacter plantisponsor</name>
    <dbReference type="NCBI Taxonomy" id="451513"/>
    <lineage>
        <taxon>Bacteria</taxon>
        <taxon>Pseudomonadati</taxon>
        <taxon>Pseudomonadota</taxon>
        <taxon>Gammaproteobacteria</taxon>
        <taxon>Enterobacterales</taxon>
        <taxon>Enterobacteriaceae</taxon>
        <taxon>Mangrovibacter</taxon>
    </lineage>
</organism>
<reference evidence="4 5" key="1">
    <citation type="submission" date="2018-05" db="EMBL/GenBank/DDBJ databases">
        <title>Genomic Encyclopedia of Type Strains, Phase IV (KMG-IV): sequencing the most valuable type-strain genomes for metagenomic binning, comparative biology and taxonomic classification.</title>
        <authorList>
            <person name="Goeker M."/>
        </authorList>
    </citation>
    <scope>NUCLEOTIDE SEQUENCE [LARGE SCALE GENOMIC DNA]</scope>
    <source>
        <strain evidence="4 5">DSM 19579</strain>
    </source>
</reference>
<dbReference type="OrthoDB" id="4378831at2"/>
<keyword evidence="5" id="KW-1185">Reference proteome</keyword>
<dbReference type="Pfam" id="PF22137">
    <property type="entry name" value="T6SS_Tle1-like_C"/>
    <property type="match status" value="1"/>
</dbReference>
<evidence type="ECO:0000313" key="5">
    <source>
        <dbReference type="Proteomes" id="UP000246744"/>
    </source>
</evidence>
<dbReference type="PANTHER" id="PTHR33840">
    <property type="match status" value="1"/>
</dbReference>
<dbReference type="GO" id="GO:0016787">
    <property type="term" value="F:hydrolase activity"/>
    <property type="evidence" value="ECO:0007669"/>
    <property type="project" value="UniProtKB-KW"/>
</dbReference>
<feature type="domain" description="T6SS Phospholipase effector Tle1-like C-terminal" evidence="3">
    <location>
        <begin position="422"/>
        <end position="709"/>
    </location>
</feature>
<sequence>MPKLNHQGAQPCWAPPAFPETGRLALLPQTVNGNYLLQVQEEQHHRQAVNQQQGMRAMPVCCQSLHISLFFDGTGNNEYHDTQVAQPPSPSNIARLYHATYHDAESSGYFRYYMPGVGTPFPEINEFDYSSAGLAFARGGEDRINWALLRLVDALMYTLTPGRDRLNDDVARNQLAQMRAHWPITGEVNRRIAITNLLAPLRERVALVRPKPLAIKLFVYGFSRGAASARTFVNWLAELFTPPAEGETPEMALLGLPVRVHYLGLLDTVASVGLADLVPGATGHMGWANNTLQLPDEVRYPGYVRRCDHFVAAHEQRQSFPLDSVRRADGSYPQATREVVYPGMHSDVGGGYPPGDQGKARGGDGELLSQIVLHDLYRAAFAAGAPLAVLPEVITPLIRSIQPSHDMNQQTFIEFDIQTSTIRRFNLWRATLLETAALPDTPPPASDHADAWQPYRLPRVLENVLNNQLGWITAWRIGRYARNSLLVQPFFLLAPQHNAEQAKLAQQAQAEREQQRRKARNRVNRQEAGWQRQMEPGNKWEPTQSQHQLREAAREFEHDYRGWYRVMNGTYRSKTRQFMLDGVLKYPVFMLKGEDEKAEYDQMKAAGDGLYHQLFTDELGSGTREMPGAELLALYDEHIHDSRAWFMQSELGSREPWGDYFRYRMLFFGQRANKHLRLIYQDGRVVGAGEPGRAVEYTVISWDNRGQVADRHQIKDLATGEYTVIEDTALLAVDDHPDELAAQWHARLMQEEHDARMQAVAGHITGAGAKFIG</sequence>
<feature type="domain" description="T6SS Phospholipase effector Tle1-like catalytic" evidence="2">
    <location>
        <begin position="258"/>
        <end position="374"/>
    </location>
</feature>
<dbReference type="EMBL" id="QGTS01000003">
    <property type="protein sequence ID" value="PWW10957.1"/>
    <property type="molecule type" value="Genomic_DNA"/>
</dbReference>
<evidence type="ECO:0000259" key="2">
    <source>
        <dbReference type="Pfam" id="PF09994"/>
    </source>
</evidence>
<protein>
    <submittedName>
        <fullName evidence="4">Putative alpha/beta hydrolase family protein DUF2235</fullName>
    </submittedName>
</protein>
<dbReference type="InterPro" id="IPR054388">
    <property type="entry name" value="Tle1-like_C"/>
</dbReference>
<proteinExistence type="predicted"/>
<feature type="domain" description="T6SS Phospholipase effector Tle1-like catalytic" evidence="2">
    <location>
        <begin position="68"/>
        <end position="237"/>
    </location>
</feature>
<dbReference type="AlphaFoldDB" id="A0A317Q4Y6"/>
<name>A0A317Q4Y6_9ENTR</name>
<evidence type="ECO:0000256" key="1">
    <source>
        <dbReference type="SAM" id="MobiDB-lite"/>
    </source>
</evidence>
<accession>A0A317Q4Y6</accession>
<gene>
    <name evidence="4" type="ORF">DES37_103334</name>
</gene>
<evidence type="ECO:0000259" key="3">
    <source>
        <dbReference type="Pfam" id="PF22137"/>
    </source>
</evidence>
<dbReference type="Proteomes" id="UP000246744">
    <property type="component" value="Unassembled WGS sequence"/>
</dbReference>
<dbReference type="RefSeq" id="WP_110025269.1">
    <property type="nucleotide sequence ID" value="NZ_QGTS01000003.1"/>
</dbReference>
<feature type="region of interest" description="Disordered" evidence="1">
    <location>
        <begin position="505"/>
        <end position="551"/>
    </location>
</feature>
<keyword evidence="4" id="KW-0378">Hydrolase</keyword>
<dbReference type="Pfam" id="PF09994">
    <property type="entry name" value="T6SS_Tle1-like_cat"/>
    <property type="match status" value="2"/>
</dbReference>
<dbReference type="PANTHER" id="PTHR33840:SF1">
    <property type="entry name" value="TLE1 PHOSPHOLIPASE DOMAIN-CONTAINING PROTEIN"/>
    <property type="match status" value="1"/>
</dbReference>
<comment type="caution">
    <text evidence="4">The sequence shown here is derived from an EMBL/GenBank/DDBJ whole genome shotgun (WGS) entry which is preliminary data.</text>
</comment>